<dbReference type="OrthoDB" id="6298777at2"/>
<name>A0A285V0U0_9HYPH</name>
<dbReference type="EMBL" id="OBQD01000032">
    <property type="protein sequence ID" value="SOC47682.1"/>
    <property type="molecule type" value="Genomic_DNA"/>
</dbReference>
<evidence type="ECO:0000313" key="1">
    <source>
        <dbReference type="EMBL" id="SOC47682.1"/>
    </source>
</evidence>
<organism evidence="1 2">
    <name type="scientific">Rhizobium subbaraonis</name>
    <dbReference type="NCBI Taxonomy" id="908946"/>
    <lineage>
        <taxon>Bacteria</taxon>
        <taxon>Pseudomonadati</taxon>
        <taxon>Pseudomonadota</taxon>
        <taxon>Alphaproteobacteria</taxon>
        <taxon>Hyphomicrobiales</taxon>
        <taxon>Rhizobiaceae</taxon>
        <taxon>Rhizobium/Agrobacterium group</taxon>
        <taxon>Rhizobium</taxon>
    </lineage>
</organism>
<dbReference type="RefSeq" id="WP_097143077.1">
    <property type="nucleotide sequence ID" value="NZ_OBQD01000032.1"/>
</dbReference>
<dbReference type="AlphaFoldDB" id="A0A285V0U0"/>
<reference evidence="1 2" key="1">
    <citation type="submission" date="2017-08" db="EMBL/GenBank/DDBJ databases">
        <authorList>
            <person name="de Groot N.N."/>
        </authorList>
    </citation>
    <scope>NUCLEOTIDE SEQUENCE [LARGE SCALE GENOMIC DNA]</scope>
    <source>
        <strain evidence="1 2">JC85</strain>
    </source>
</reference>
<sequence length="651" mass="68863">MSLYSDVAFSRSTKLDQAELNRRMKILTDAIEVLRLFAPDWQEQVDALRAVGLERIDDALLPIYDRIMEVAHLGTIFSASSASIEEFGLGIKRFVIPEQQRPNFAPSRFLLIMAEGGSFDAIMLGRLSSYDRETGELAVLVENSTGEGTRNGWVIGPYATSDGLEALRAEVQAATAAAIDARDVSAAKAAIATDRAAFAEARAVNAAAQAATATTKATEAKGQADRAETAAAALSGLVSDVLGRVAATPTIDLDFTQTDGFSGFTRDTVVNNSGGFRRAPNGSLVALGAAEPAIDFHPVTGAALGLGMWPTTTNAFAAPWDLTGVTMATSGTVAAPDGTLTASVVAHQAVAGKHRISKEINLAGAGVYALSFFMRLPNSAPYLYLLSIEDKMTGEAMVLELDLRGEGAIYEFMGGIMQSGASWSITRHAGGWYRIEVSGPPAFSGGATIFRIHEEDATDEFVGNPTVGGFYLWGVQITPGIERLPIYTSAGRQIDQMVVPTSDLVAAAQSTTQGTVYVEYILPRISPPRSHTVVSLAGSTEFLSLGHVGNRVAVLASPGWGIDFGAGNALDLVVPGQVMKAALAFGNSRAAYAVNGRDARVDPLTSWRHHTSIVVGNRFNGDPDHVLHGSVRRLVMFPVALGDADLKRMTA</sequence>
<dbReference type="Proteomes" id="UP000219167">
    <property type="component" value="Unassembled WGS sequence"/>
</dbReference>
<accession>A0A285V0U0</accession>
<evidence type="ECO:0000313" key="2">
    <source>
        <dbReference type="Proteomes" id="UP000219167"/>
    </source>
</evidence>
<keyword evidence="2" id="KW-1185">Reference proteome</keyword>
<gene>
    <name evidence="1" type="ORF">SAMN05892877_13225</name>
</gene>
<protein>
    <submittedName>
        <fullName evidence="1">Uncharacterized protein</fullName>
    </submittedName>
</protein>
<proteinExistence type="predicted"/>